<dbReference type="RefSeq" id="WP_215434347.1">
    <property type="nucleotide sequence ID" value="NZ_AP025943.1"/>
</dbReference>
<evidence type="ECO:0000313" key="3">
    <source>
        <dbReference type="Proteomes" id="UP001062263"/>
    </source>
</evidence>
<dbReference type="Proteomes" id="UP001062263">
    <property type="component" value="Chromosome"/>
</dbReference>
<accession>A0ABN6QF95</accession>
<dbReference type="EMBL" id="AP025943">
    <property type="protein sequence ID" value="BDL43214.1"/>
    <property type="molecule type" value="Genomic_DNA"/>
</dbReference>
<keyword evidence="3" id="KW-1185">Reference proteome</keyword>
<proteinExistence type="predicted"/>
<evidence type="ECO:0000313" key="2">
    <source>
        <dbReference type="EMBL" id="BDL43214.1"/>
    </source>
</evidence>
<evidence type="ECO:0000256" key="1">
    <source>
        <dbReference type="SAM" id="SignalP"/>
    </source>
</evidence>
<gene>
    <name evidence="2" type="ORF">Abiwalacus_07880</name>
</gene>
<reference evidence="2" key="1">
    <citation type="submission" date="2022-06" db="EMBL/GenBank/DDBJ databases">
        <title>Akkermansia biwalacus sp. nov., an anaerobic mucin-degrading bacterium isolated from human intestine.</title>
        <authorList>
            <person name="Kobayashi Y."/>
            <person name="Inoue S."/>
            <person name="Kawahara T."/>
            <person name="Kohda N."/>
        </authorList>
    </citation>
    <scope>NUCLEOTIDE SEQUENCE</scope>
    <source>
        <strain evidence="2">WON2089</strain>
    </source>
</reference>
<evidence type="ECO:0008006" key="4">
    <source>
        <dbReference type="Google" id="ProtNLM"/>
    </source>
</evidence>
<sequence length="159" mass="17184">MLKPLSTCALASFMFCMTASADAALPEETPLAGVDKKMPMLELLPVGSTLTKVSVTEYAGPRLSLLMTASSMTVVAPHEAAGKTLNIYLYGKNSQVTHLFSGDASYFLDRKLVVSRTETTIREENFSARGAGLYLDTETRRGILLGPGKTIIHVKNLNK</sequence>
<keyword evidence="1" id="KW-0732">Signal</keyword>
<protein>
    <recommendedName>
        <fullName evidence="4">LPS export ABC transporter periplasmic protein LptC</fullName>
    </recommendedName>
</protein>
<feature type="chain" id="PRO_5045351112" description="LPS export ABC transporter periplasmic protein LptC" evidence="1">
    <location>
        <begin position="24"/>
        <end position="159"/>
    </location>
</feature>
<feature type="signal peptide" evidence="1">
    <location>
        <begin position="1"/>
        <end position="23"/>
    </location>
</feature>
<name>A0ABN6QF95_9BACT</name>
<organism evidence="2 3">
    <name type="scientific">Akkermansia biwaensis</name>
    <dbReference type="NCBI Taxonomy" id="2946555"/>
    <lineage>
        <taxon>Bacteria</taxon>
        <taxon>Pseudomonadati</taxon>
        <taxon>Verrucomicrobiota</taxon>
        <taxon>Verrucomicrobiia</taxon>
        <taxon>Verrucomicrobiales</taxon>
        <taxon>Akkermansiaceae</taxon>
        <taxon>Akkermansia</taxon>
    </lineage>
</organism>